<accession>A0AAD4NIJ7</accession>
<evidence type="ECO:0008006" key="4">
    <source>
        <dbReference type="Google" id="ProtNLM"/>
    </source>
</evidence>
<evidence type="ECO:0000313" key="2">
    <source>
        <dbReference type="EMBL" id="KAI1728189.1"/>
    </source>
</evidence>
<comment type="caution">
    <text evidence="2">The sequence shown here is derived from an EMBL/GenBank/DDBJ whole genome shotgun (WGS) entry which is preliminary data.</text>
</comment>
<sequence length="104" mass="11583">MSTRILFLYLFILGLILAAQAQDNCDETFPKIGKCINGHCPGQYECNFSTYTCCVPKDKSSQENESAEGNNVPLDEGKLVNLIRQLITQSKKLIPKNNTQTSLL</sequence>
<dbReference type="Proteomes" id="UP001201812">
    <property type="component" value="Unassembled WGS sequence"/>
</dbReference>
<keyword evidence="3" id="KW-1185">Reference proteome</keyword>
<proteinExistence type="predicted"/>
<name>A0AAD4NIJ7_9BILA</name>
<reference evidence="2" key="1">
    <citation type="submission" date="2022-01" db="EMBL/GenBank/DDBJ databases">
        <title>Genome Sequence Resource for Two Populations of Ditylenchus destructor, the Migratory Endoparasitic Phytonematode.</title>
        <authorList>
            <person name="Zhang H."/>
            <person name="Lin R."/>
            <person name="Xie B."/>
        </authorList>
    </citation>
    <scope>NUCLEOTIDE SEQUENCE</scope>
    <source>
        <strain evidence="2">BazhouSP</strain>
    </source>
</reference>
<evidence type="ECO:0000313" key="3">
    <source>
        <dbReference type="Proteomes" id="UP001201812"/>
    </source>
</evidence>
<keyword evidence="1" id="KW-0732">Signal</keyword>
<dbReference type="EMBL" id="JAKKPZ010000001">
    <property type="protein sequence ID" value="KAI1728189.1"/>
    <property type="molecule type" value="Genomic_DNA"/>
</dbReference>
<protein>
    <recommendedName>
        <fullName evidence="4">Cysteine rich secreted protein</fullName>
    </recommendedName>
</protein>
<evidence type="ECO:0000256" key="1">
    <source>
        <dbReference type="SAM" id="SignalP"/>
    </source>
</evidence>
<feature type="signal peptide" evidence="1">
    <location>
        <begin position="1"/>
        <end position="21"/>
    </location>
</feature>
<organism evidence="2 3">
    <name type="scientific">Ditylenchus destructor</name>
    <dbReference type="NCBI Taxonomy" id="166010"/>
    <lineage>
        <taxon>Eukaryota</taxon>
        <taxon>Metazoa</taxon>
        <taxon>Ecdysozoa</taxon>
        <taxon>Nematoda</taxon>
        <taxon>Chromadorea</taxon>
        <taxon>Rhabditida</taxon>
        <taxon>Tylenchina</taxon>
        <taxon>Tylenchomorpha</taxon>
        <taxon>Sphaerularioidea</taxon>
        <taxon>Anguinidae</taxon>
        <taxon>Anguininae</taxon>
        <taxon>Ditylenchus</taxon>
    </lineage>
</organism>
<gene>
    <name evidence="2" type="ORF">DdX_00350</name>
</gene>
<dbReference type="AlphaFoldDB" id="A0AAD4NIJ7"/>
<feature type="chain" id="PRO_5042156876" description="Cysteine rich secreted protein" evidence="1">
    <location>
        <begin position="22"/>
        <end position="104"/>
    </location>
</feature>